<feature type="transmembrane region" description="Helical" evidence="7">
    <location>
        <begin position="80"/>
        <end position="103"/>
    </location>
</feature>
<evidence type="ECO:0000256" key="3">
    <source>
        <dbReference type="ARBA" id="ARBA00022475"/>
    </source>
</evidence>
<feature type="transmembrane region" description="Helical" evidence="7">
    <location>
        <begin position="42"/>
        <end position="59"/>
    </location>
</feature>
<dbReference type="EMBL" id="MTEI01000003">
    <property type="protein sequence ID" value="OQW88769.1"/>
    <property type="molecule type" value="Genomic_DNA"/>
</dbReference>
<feature type="transmembrane region" description="Helical" evidence="7">
    <location>
        <begin position="115"/>
        <end position="137"/>
    </location>
</feature>
<dbReference type="InterPro" id="IPR050833">
    <property type="entry name" value="Poly_Biosynth_Transport"/>
</dbReference>
<protein>
    <submittedName>
        <fullName evidence="8">Uncharacterized protein</fullName>
    </submittedName>
</protein>
<feature type="transmembrane region" description="Helical" evidence="7">
    <location>
        <begin position="172"/>
        <end position="191"/>
    </location>
</feature>
<keyword evidence="6 7" id="KW-0472">Membrane</keyword>
<dbReference type="Proteomes" id="UP000192505">
    <property type="component" value="Unassembled WGS sequence"/>
</dbReference>
<dbReference type="PANTHER" id="PTHR30250">
    <property type="entry name" value="PST FAMILY PREDICTED COLANIC ACID TRANSPORTER"/>
    <property type="match status" value="1"/>
</dbReference>
<evidence type="ECO:0000256" key="1">
    <source>
        <dbReference type="ARBA" id="ARBA00004651"/>
    </source>
</evidence>
<feature type="transmembrane region" description="Helical" evidence="7">
    <location>
        <begin position="285"/>
        <end position="305"/>
    </location>
</feature>
<gene>
    <name evidence="8" type="ORF">BWK72_07385</name>
</gene>
<evidence type="ECO:0000313" key="9">
    <source>
        <dbReference type="Proteomes" id="UP000192505"/>
    </source>
</evidence>
<proteinExistence type="inferred from homology"/>
<organism evidence="8 9">
    <name type="scientific">Rhodoferax ferrireducens</name>
    <dbReference type="NCBI Taxonomy" id="192843"/>
    <lineage>
        <taxon>Bacteria</taxon>
        <taxon>Pseudomonadati</taxon>
        <taxon>Pseudomonadota</taxon>
        <taxon>Betaproteobacteria</taxon>
        <taxon>Burkholderiales</taxon>
        <taxon>Comamonadaceae</taxon>
        <taxon>Rhodoferax</taxon>
    </lineage>
</organism>
<dbReference type="PANTHER" id="PTHR30250:SF10">
    <property type="entry name" value="LIPOPOLYSACCHARIDE BIOSYNTHESIS PROTEIN WZXC"/>
    <property type="match status" value="1"/>
</dbReference>
<feature type="transmembrane region" description="Helical" evidence="7">
    <location>
        <begin position="12"/>
        <end position="36"/>
    </location>
</feature>
<evidence type="ECO:0000256" key="4">
    <source>
        <dbReference type="ARBA" id="ARBA00022692"/>
    </source>
</evidence>
<feature type="transmembrane region" description="Helical" evidence="7">
    <location>
        <begin position="379"/>
        <end position="401"/>
    </location>
</feature>
<dbReference type="Pfam" id="PF13440">
    <property type="entry name" value="Polysacc_synt_3"/>
    <property type="match status" value="1"/>
</dbReference>
<accession>A0A1W9KW04</accession>
<dbReference type="GO" id="GO:0005886">
    <property type="term" value="C:plasma membrane"/>
    <property type="evidence" value="ECO:0007669"/>
    <property type="project" value="UniProtKB-SubCell"/>
</dbReference>
<sequence>MDDLKKKTLQGLLYLGVGKGAGKFISFGTTLALARMLSPQDYGLMALVMVVVGFLEFFNEIGLGSAIKQRPQITPSQLNGCFTLSLLISTGLYAALFLASPAIASYYDNDALSPVLRFIGLTFVIGAAVTVPDALMARNMQFKLFAGIDFVMVVLQSAVTLTLALLGLGVWALAWGFLVAQIFKSLCIFFFSRWRPSKLGEVSEALSLMRFGVTVTYSRLTWYLYNNAQTLIIGKTLGAQAVGIYSMAGTLSSLPSSHITSMVIRVASPLFAKLQHDRQRLNNTLLRLTSGIALINYPVIVGMAITASELVPVVLGPQWLEATLPLQILSLIGLIKSVDPLLTQALTSTGQVNVTARYTTLCAITIPLSVYIGSVQGGLAGAALAMAVAYPLSSIYLFMAVRRYLDLSLMHYLQAVRLPLEACAWMAGIVLGGGQLLTMLGLQNAAILLGVKTTLGVLTYAGFLIYVRPAGLRDCHEVLCELGVPADKLRRWPFSRLTVQTNDN</sequence>
<evidence type="ECO:0000256" key="6">
    <source>
        <dbReference type="ARBA" id="ARBA00023136"/>
    </source>
</evidence>
<comment type="similarity">
    <text evidence="2">Belongs to the polysaccharide synthase family.</text>
</comment>
<evidence type="ECO:0000256" key="5">
    <source>
        <dbReference type="ARBA" id="ARBA00022989"/>
    </source>
</evidence>
<evidence type="ECO:0000313" key="8">
    <source>
        <dbReference type="EMBL" id="OQW88769.1"/>
    </source>
</evidence>
<comment type="subcellular location">
    <subcellularLocation>
        <location evidence="1">Cell membrane</location>
        <topology evidence="1">Multi-pass membrane protein</topology>
    </subcellularLocation>
</comment>
<feature type="transmembrane region" description="Helical" evidence="7">
    <location>
        <begin position="446"/>
        <end position="467"/>
    </location>
</feature>
<name>A0A1W9KW04_9BURK</name>
<comment type="caution">
    <text evidence="8">The sequence shown here is derived from an EMBL/GenBank/DDBJ whole genome shotgun (WGS) entry which is preliminary data.</text>
</comment>
<dbReference type="CDD" id="cd13127">
    <property type="entry name" value="MATE_tuaB_like"/>
    <property type="match status" value="1"/>
</dbReference>
<keyword evidence="3" id="KW-1003">Cell membrane</keyword>
<evidence type="ECO:0000256" key="2">
    <source>
        <dbReference type="ARBA" id="ARBA00007430"/>
    </source>
</evidence>
<keyword evidence="4 7" id="KW-0812">Transmembrane</keyword>
<feature type="transmembrane region" description="Helical" evidence="7">
    <location>
        <begin position="144"/>
        <end position="166"/>
    </location>
</feature>
<keyword evidence="5 7" id="KW-1133">Transmembrane helix</keyword>
<evidence type="ECO:0000256" key="7">
    <source>
        <dbReference type="SAM" id="Phobius"/>
    </source>
</evidence>
<feature type="transmembrane region" description="Helical" evidence="7">
    <location>
        <begin position="422"/>
        <end position="440"/>
    </location>
</feature>
<reference evidence="8 9" key="1">
    <citation type="submission" date="2017-01" db="EMBL/GenBank/DDBJ databases">
        <title>Novel large sulfur bacteria in the metagenomes of groundwater-fed chemosynthetic microbial mats in the Lake Huron basin.</title>
        <authorList>
            <person name="Sharrar A.M."/>
            <person name="Flood B.E."/>
            <person name="Bailey J.V."/>
            <person name="Jones D.S."/>
            <person name="Biddanda B."/>
            <person name="Ruberg S.A."/>
            <person name="Marcus D.N."/>
            <person name="Dick G.J."/>
        </authorList>
    </citation>
    <scope>NUCLEOTIDE SEQUENCE [LARGE SCALE GENOMIC DNA]</scope>
    <source>
        <strain evidence="8">A7</strain>
    </source>
</reference>
<dbReference type="AlphaFoldDB" id="A0A1W9KW04"/>